<evidence type="ECO:0000313" key="3">
    <source>
        <dbReference type="Proteomes" id="UP000239352"/>
    </source>
</evidence>
<reference evidence="2 3" key="1">
    <citation type="submission" date="2018-03" db="EMBL/GenBank/DDBJ databases">
        <title>Actinopolyspora mortivallis from Sahara, screening for active biomolecules.</title>
        <authorList>
            <person name="Selama O."/>
            <person name="Wellington E.M.H."/>
            <person name="Hacene H."/>
        </authorList>
    </citation>
    <scope>NUCLEOTIDE SEQUENCE [LARGE SCALE GENOMIC DNA]</scope>
    <source>
        <strain evidence="2 3">M5A</strain>
    </source>
</reference>
<keyword evidence="1" id="KW-1133">Transmembrane helix</keyword>
<sequence>MTATELLTLAVTLGTALVLVSVTFLVARARGKYDTVDTVWGLGFALIAVLSFLITGTGLVAGVMTVLWGLRLAVHLHRRNRNKPEDPRYAAMSQRYGSRPAARMYTRVYLTQALLMWFVSLPVQLTGSEVGVFTALGAVVWAVGLFFETVGDAQLRRFRNDPASRGGVLTTGLWRYTRHPNYFGDACVWWGLYLVSCQQWPGPLTVLSPLVMTWLLARGTGKPLLEERLRQRHPEYARYVARTSGFLPWPPRRS</sequence>
<dbReference type="EMBL" id="PVSR01000013">
    <property type="protein sequence ID" value="PRW63518.1"/>
    <property type="molecule type" value="Genomic_DNA"/>
</dbReference>
<comment type="caution">
    <text evidence="2">The sequence shown here is derived from an EMBL/GenBank/DDBJ whole genome shotgun (WGS) entry which is preliminary data.</text>
</comment>
<name>A0A2T0GWN0_ACTMO</name>
<dbReference type="PANTHER" id="PTHR32251:SF17">
    <property type="entry name" value="STEROID 5-ALPHA REDUCTASE C-TERMINAL DOMAIN-CONTAINING PROTEIN"/>
    <property type="match status" value="1"/>
</dbReference>
<keyword evidence="1" id="KW-0812">Transmembrane</keyword>
<feature type="transmembrane region" description="Helical" evidence="1">
    <location>
        <begin position="39"/>
        <end position="70"/>
    </location>
</feature>
<keyword evidence="1" id="KW-0472">Membrane</keyword>
<dbReference type="FunCoup" id="A0A2T0GWN0">
    <property type="interactions" value="48"/>
</dbReference>
<dbReference type="Pfam" id="PF06966">
    <property type="entry name" value="DUF1295"/>
    <property type="match status" value="1"/>
</dbReference>
<evidence type="ECO:0000313" key="2">
    <source>
        <dbReference type="EMBL" id="PRW63518.1"/>
    </source>
</evidence>
<organism evidence="2 3">
    <name type="scientific">Actinopolyspora mortivallis</name>
    <dbReference type="NCBI Taxonomy" id="33906"/>
    <lineage>
        <taxon>Bacteria</taxon>
        <taxon>Bacillati</taxon>
        <taxon>Actinomycetota</taxon>
        <taxon>Actinomycetes</taxon>
        <taxon>Actinopolysporales</taxon>
        <taxon>Actinopolysporaceae</taxon>
        <taxon>Actinopolyspora</taxon>
    </lineage>
</organism>
<protein>
    <submittedName>
        <fullName evidence="2">Uncharacterized protein</fullName>
    </submittedName>
</protein>
<feature type="transmembrane region" description="Helical" evidence="1">
    <location>
        <begin position="108"/>
        <end position="125"/>
    </location>
</feature>
<evidence type="ECO:0000256" key="1">
    <source>
        <dbReference type="SAM" id="Phobius"/>
    </source>
</evidence>
<gene>
    <name evidence="2" type="ORF">CEP50_09980</name>
</gene>
<dbReference type="GO" id="GO:0016020">
    <property type="term" value="C:membrane"/>
    <property type="evidence" value="ECO:0007669"/>
    <property type="project" value="TreeGrafter"/>
</dbReference>
<dbReference type="InterPro" id="IPR010721">
    <property type="entry name" value="UstE-like"/>
</dbReference>
<dbReference type="Proteomes" id="UP000239352">
    <property type="component" value="Unassembled WGS sequence"/>
</dbReference>
<dbReference type="PANTHER" id="PTHR32251">
    <property type="entry name" value="3-OXO-5-ALPHA-STEROID 4-DEHYDROGENASE"/>
    <property type="match status" value="1"/>
</dbReference>
<dbReference type="InParanoid" id="A0A2T0GWN0"/>
<feature type="transmembrane region" description="Helical" evidence="1">
    <location>
        <begin position="131"/>
        <end position="150"/>
    </location>
</feature>
<dbReference type="Gene3D" id="1.20.120.1630">
    <property type="match status" value="1"/>
</dbReference>
<keyword evidence="3" id="KW-1185">Reference proteome</keyword>
<dbReference type="RefSeq" id="WP_106113669.1">
    <property type="nucleotide sequence ID" value="NZ_PVSR01000013.1"/>
</dbReference>
<dbReference type="AlphaFoldDB" id="A0A2T0GWN0"/>
<dbReference type="PROSITE" id="PS50244">
    <property type="entry name" value="S5A_REDUCTASE"/>
    <property type="match status" value="1"/>
</dbReference>
<accession>A0A2T0GWN0</accession>
<dbReference type="STRING" id="1050202.GCA_000384035_01449"/>
<proteinExistence type="predicted"/>